<dbReference type="Proteomes" id="UP000032142">
    <property type="component" value="Unassembled WGS sequence"/>
</dbReference>
<reference evidence="2" key="1">
    <citation type="submission" date="2014-09" db="EMBL/GenBank/DDBJ databases">
        <authorList>
            <person name="Mudge J."/>
            <person name="Ramaraj T."/>
            <person name="Lindquist I.E."/>
            <person name="Bharti A.K."/>
            <person name="Sundararajan A."/>
            <person name="Cameron C.T."/>
            <person name="Woodward J.E."/>
            <person name="May G.D."/>
            <person name="Brubaker C."/>
            <person name="Broadhvest J."/>
            <person name="Wilkins T.A."/>
        </authorList>
    </citation>
    <scope>NUCLEOTIDE SEQUENCE</scope>
    <source>
        <strain evidence="2">cv. AKA8401</strain>
    </source>
</reference>
<protein>
    <submittedName>
        <fullName evidence="1">Uncharacterized protein</fullName>
    </submittedName>
</protein>
<proteinExistence type="predicted"/>
<accession>A0A0B0PI67</accession>
<sequence>MCDLPSVLSNFEWFIGQRQVVFECVR</sequence>
<evidence type="ECO:0000313" key="1">
    <source>
        <dbReference type="EMBL" id="KHG24665.1"/>
    </source>
</evidence>
<dbReference type="AlphaFoldDB" id="A0A0B0PI67"/>
<name>A0A0B0PI67_GOSAR</name>
<keyword evidence="2" id="KW-1185">Reference proteome</keyword>
<organism evidence="1 2">
    <name type="scientific">Gossypium arboreum</name>
    <name type="common">Tree cotton</name>
    <name type="synonym">Gossypium nanking</name>
    <dbReference type="NCBI Taxonomy" id="29729"/>
    <lineage>
        <taxon>Eukaryota</taxon>
        <taxon>Viridiplantae</taxon>
        <taxon>Streptophyta</taxon>
        <taxon>Embryophyta</taxon>
        <taxon>Tracheophyta</taxon>
        <taxon>Spermatophyta</taxon>
        <taxon>Magnoliopsida</taxon>
        <taxon>eudicotyledons</taxon>
        <taxon>Gunneridae</taxon>
        <taxon>Pentapetalae</taxon>
        <taxon>rosids</taxon>
        <taxon>malvids</taxon>
        <taxon>Malvales</taxon>
        <taxon>Malvaceae</taxon>
        <taxon>Malvoideae</taxon>
        <taxon>Gossypium</taxon>
    </lineage>
</organism>
<dbReference type="EMBL" id="KN429562">
    <property type="protein sequence ID" value="KHG24665.1"/>
    <property type="molecule type" value="Genomic_DNA"/>
</dbReference>
<evidence type="ECO:0000313" key="2">
    <source>
        <dbReference type="Proteomes" id="UP000032142"/>
    </source>
</evidence>
<gene>
    <name evidence="1" type="ORF">F383_31142</name>
</gene>